<name>A0ABS1KSP6_9BACT</name>
<keyword evidence="2" id="KW-0808">Transferase</keyword>
<comment type="caution">
    <text evidence="2">The sequence shown here is derived from an EMBL/GenBank/DDBJ whole genome shotgun (WGS) entry which is preliminary data.</text>
</comment>
<gene>
    <name evidence="2" type="ORF">JI741_14585</name>
</gene>
<dbReference type="SUPFAM" id="SSF53335">
    <property type="entry name" value="S-adenosyl-L-methionine-dependent methyltransferases"/>
    <property type="match status" value="1"/>
</dbReference>
<dbReference type="RefSeq" id="WP_202010696.1">
    <property type="nucleotide sequence ID" value="NZ_JAERRB010000004.1"/>
</dbReference>
<keyword evidence="2" id="KW-0489">Methyltransferase</keyword>
<dbReference type="InterPro" id="IPR052514">
    <property type="entry name" value="SAM-dependent_MTase"/>
</dbReference>
<keyword evidence="3" id="KW-1185">Reference proteome</keyword>
<dbReference type="PANTHER" id="PTHR34203:SF15">
    <property type="entry name" value="SLL1173 PROTEIN"/>
    <property type="match status" value="1"/>
</dbReference>
<accession>A0ABS1KSP6</accession>
<dbReference type="GO" id="GO:0032259">
    <property type="term" value="P:methylation"/>
    <property type="evidence" value="ECO:0007669"/>
    <property type="project" value="UniProtKB-KW"/>
</dbReference>
<dbReference type="InterPro" id="IPR029063">
    <property type="entry name" value="SAM-dependent_MTases_sf"/>
</dbReference>
<dbReference type="Gene3D" id="3.40.50.150">
    <property type="entry name" value="Vaccinia Virus protein VP39"/>
    <property type="match status" value="1"/>
</dbReference>
<dbReference type="InterPro" id="IPR006342">
    <property type="entry name" value="FkbM_mtfrase"/>
</dbReference>
<dbReference type="Pfam" id="PF05050">
    <property type="entry name" value="Methyltransf_21"/>
    <property type="match status" value="1"/>
</dbReference>
<proteinExistence type="predicted"/>
<sequence>MLKLLPRYILNLGLIEGTRAFLQVEAWKTSQVKMKGYDHPITIRKHTSDIKVFREVFLFHEYNFSMPVEPRVIIDAGANIGLAAVYFRKRFPAASIYAIEPDGGNFQVLAQHVAPLQNVVPIHSGLWHRDAFLRVRNESADAWAFEVEECGEQDAGAFKAVSVCGLMKRYGIEKIDFLKIDIEGSERELFMDGYDQWLPKTKVIIVELHDWIKEGCSRSVFKAIANYRFKTIVHGAMLLFINLDLD</sequence>
<dbReference type="PANTHER" id="PTHR34203">
    <property type="entry name" value="METHYLTRANSFERASE, FKBM FAMILY PROTEIN"/>
    <property type="match status" value="1"/>
</dbReference>
<evidence type="ECO:0000313" key="2">
    <source>
        <dbReference type="EMBL" id="MBL0742451.1"/>
    </source>
</evidence>
<dbReference type="Proteomes" id="UP000613030">
    <property type="component" value="Unassembled WGS sequence"/>
</dbReference>
<protein>
    <submittedName>
        <fullName evidence="2">FkbM family methyltransferase</fullName>
    </submittedName>
</protein>
<dbReference type="NCBIfam" id="TIGR01444">
    <property type="entry name" value="fkbM_fam"/>
    <property type="match status" value="1"/>
</dbReference>
<reference evidence="2 3" key="1">
    <citation type="submission" date="2021-01" db="EMBL/GenBank/DDBJ databases">
        <title>Chryseolinea sp. Jin1 Genome sequencing and assembly.</title>
        <authorList>
            <person name="Kim I."/>
        </authorList>
    </citation>
    <scope>NUCLEOTIDE SEQUENCE [LARGE SCALE GENOMIC DNA]</scope>
    <source>
        <strain evidence="2 3">Jin1</strain>
    </source>
</reference>
<organism evidence="2 3">
    <name type="scientific">Chryseolinea lacunae</name>
    <dbReference type="NCBI Taxonomy" id="2801331"/>
    <lineage>
        <taxon>Bacteria</taxon>
        <taxon>Pseudomonadati</taxon>
        <taxon>Bacteroidota</taxon>
        <taxon>Cytophagia</taxon>
        <taxon>Cytophagales</taxon>
        <taxon>Fulvivirgaceae</taxon>
        <taxon>Chryseolinea</taxon>
    </lineage>
</organism>
<evidence type="ECO:0000259" key="1">
    <source>
        <dbReference type="Pfam" id="PF05050"/>
    </source>
</evidence>
<feature type="domain" description="Methyltransferase FkbM" evidence="1">
    <location>
        <begin position="75"/>
        <end position="216"/>
    </location>
</feature>
<dbReference type="GO" id="GO:0008168">
    <property type="term" value="F:methyltransferase activity"/>
    <property type="evidence" value="ECO:0007669"/>
    <property type="project" value="UniProtKB-KW"/>
</dbReference>
<evidence type="ECO:0000313" key="3">
    <source>
        <dbReference type="Proteomes" id="UP000613030"/>
    </source>
</evidence>
<dbReference type="EMBL" id="JAERRB010000004">
    <property type="protein sequence ID" value="MBL0742451.1"/>
    <property type="molecule type" value="Genomic_DNA"/>
</dbReference>